<proteinExistence type="inferred from homology"/>
<organism evidence="3 4">
    <name type="scientific">Eleutherodactylus coqui</name>
    <name type="common">Puerto Rican coqui</name>
    <dbReference type="NCBI Taxonomy" id="57060"/>
    <lineage>
        <taxon>Eukaryota</taxon>
        <taxon>Metazoa</taxon>
        <taxon>Chordata</taxon>
        <taxon>Craniata</taxon>
        <taxon>Vertebrata</taxon>
        <taxon>Euteleostomi</taxon>
        <taxon>Amphibia</taxon>
        <taxon>Batrachia</taxon>
        <taxon>Anura</taxon>
        <taxon>Neobatrachia</taxon>
        <taxon>Hyloidea</taxon>
        <taxon>Eleutherodactylidae</taxon>
        <taxon>Eleutherodactylinae</taxon>
        <taxon>Eleutherodactylus</taxon>
        <taxon>Eleutherodactylus</taxon>
    </lineage>
</organism>
<dbReference type="PROSITE" id="PS51791">
    <property type="entry name" value="HSAC2"/>
    <property type="match status" value="1"/>
</dbReference>
<gene>
    <name evidence="3" type="ORF">GDO78_022044</name>
</gene>
<evidence type="ECO:0000259" key="2">
    <source>
        <dbReference type="PROSITE" id="PS51791"/>
    </source>
</evidence>
<keyword evidence="4" id="KW-1185">Reference proteome</keyword>
<feature type="domain" description="HSac2" evidence="2">
    <location>
        <begin position="41"/>
        <end position="215"/>
    </location>
</feature>
<sequence>MNFDMSVYITLAISLSSSFQEQLSPTNRNLFHQLHNIFHGFMHLLVTYHHVGQYKIVALCSSPLCDPLLSLLSCRMSHWGTEREVIAFLCSRSLLICYYDFVELGRSHMFRVPLNYIDMVIHGPLSYPGIALNKREGNAIQIKWDKLREPPSLLSWWNPWTEDLSYINLIQHPGNPTEQNLRDMCQMEGFMEQLVKMVKLAHQRNPLPGRANGLLVLQRPVAIDTTLGLVSLFNHKVQLGYAKPRWGFGF</sequence>
<dbReference type="Pfam" id="PF12456">
    <property type="entry name" value="hSac2"/>
    <property type="match status" value="1"/>
</dbReference>
<dbReference type="EMBL" id="WNTK01000747">
    <property type="protein sequence ID" value="KAG9468743.1"/>
    <property type="molecule type" value="Genomic_DNA"/>
</dbReference>
<comment type="caution">
    <text evidence="3">The sequence shown here is derived from an EMBL/GenBank/DDBJ whole genome shotgun (WGS) entry which is preliminary data.</text>
</comment>
<comment type="similarity">
    <text evidence="1">Belongs to the TPRG1 family.</text>
</comment>
<name>A0A8J6EGG1_ELECQ</name>
<reference evidence="3" key="1">
    <citation type="thesis" date="2020" institute="ProQuest LLC" country="789 East Eisenhower Parkway, Ann Arbor, MI, USA">
        <title>Comparative Genomics and Chromosome Evolution.</title>
        <authorList>
            <person name="Mudd A.B."/>
        </authorList>
    </citation>
    <scope>NUCLEOTIDE SEQUENCE</scope>
    <source>
        <strain evidence="3">HN-11 Male</strain>
        <tissue evidence="3">Kidney and liver</tissue>
    </source>
</reference>
<dbReference type="AlphaFoldDB" id="A0A8J6EGG1"/>
<dbReference type="InterPro" id="IPR040242">
    <property type="entry name" value="TPRG1-like"/>
</dbReference>
<evidence type="ECO:0000313" key="4">
    <source>
        <dbReference type="Proteomes" id="UP000770717"/>
    </source>
</evidence>
<dbReference type="PANTHER" id="PTHR31108">
    <property type="entry name" value="TUMOR PROTEIN P63-REGULATED GENE 1-LIKE PROTEIN"/>
    <property type="match status" value="1"/>
</dbReference>
<accession>A0A8J6EGG1</accession>
<dbReference type="InterPro" id="IPR034753">
    <property type="entry name" value="hSac2"/>
</dbReference>
<evidence type="ECO:0000256" key="1">
    <source>
        <dbReference type="ARBA" id="ARBA00009163"/>
    </source>
</evidence>
<dbReference type="OrthoDB" id="10012704at2759"/>
<dbReference type="Proteomes" id="UP000770717">
    <property type="component" value="Unassembled WGS sequence"/>
</dbReference>
<dbReference type="InterPro" id="IPR022158">
    <property type="entry name" value="Inositol_phosphatase"/>
</dbReference>
<dbReference type="GO" id="GO:0005737">
    <property type="term" value="C:cytoplasm"/>
    <property type="evidence" value="ECO:0007669"/>
    <property type="project" value="TreeGrafter"/>
</dbReference>
<evidence type="ECO:0000313" key="3">
    <source>
        <dbReference type="EMBL" id="KAG9468743.1"/>
    </source>
</evidence>
<dbReference type="PANTHER" id="PTHR31108:SF8">
    <property type="entry name" value="PROVISIONAL ORTHOLOG OF TUMOR PROTEIN P63 REGULATED 1 LIKE"/>
    <property type="match status" value="1"/>
</dbReference>
<protein>
    <recommendedName>
        <fullName evidence="2">HSac2 domain-containing protein</fullName>
    </recommendedName>
</protein>